<name>A0A174ZV49_9FIRM</name>
<dbReference type="OrthoDB" id="9800233at2"/>
<dbReference type="PANTHER" id="PTHR43619:SF2">
    <property type="entry name" value="S-ADENOSYL-L-METHIONINE-DEPENDENT METHYLTRANSFERASES SUPERFAMILY PROTEIN"/>
    <property type="match status" value="1"/>
</dbReference>
<dbReference type="SUPFAM" id="SSF53335">
    <property type="entry name" value="S-adenosyl-L-methionine-dependent methyltransferases"/>
    <property type="match status" value="1"/>
</dbReference>
<dbReference type="Pfam" id="PF04072">
    <property type="entry name" value="LCM"/>
    <property type="match status" value="1"/>
</dbReference>
<dbReference type="EMBL" id="CZBY01000014">
    <property type="protein sequence ID" value="CUQ88699.1"/>
    <property type="molecule type" value="Genomic_DNA"/>
</dbReference>
<reference evidence="3 4" key="1">
    <citation type="submission" date="2015-09" db="EMBL/GenBank/DDBJ databases">
        <authorList>
            <consortium name="Pathogen Informatics"/>
        </authorList>
    </citation>
    <scope>NUCLEOTIDE SEQUENCE [LARGE SCALE GENOMIC DNA]</scope>
    <source>
        <strain evidence="3 4">2789STDY5834928</strain>
    </source>
</reference>
<evidence type="ECO:0000313" key="3">
    <source>
        <dbReference type="EMBL" id="CUQ88699.1"/>
    </source>
</evidence>
<evidence type="ECO:0000313" key="4">
    <source>
        <dbReference type="Proteomes" id="UP000095662"/>
    </source>
</evidence>
<dbReference type="STRING" id="39492.ERS852540_01778"/>
<dbReference type="AlphaFoldDB" id="A0A174ZV49"/>
<evidence type="ECO:0000256" key="2">
    <source>
        <dbReference type="ARBA" id="ARBA00022679"/>
    </source>
</evidence>
<dbReference type="InterPro" id="IPR007213">
    <property type="entry name" value="Ppm1/Ppm2/Tcmp"/>
</dbReference>
<accession>A0A174ZV49</accession>
<keyword evidence="2 3" id="KW-0808">Transferase</keyword>
<dbReference type="Proteomes" id="UP000095662">
    <property type="component" value="Unassembled WGS sequence"/>
</dbReference>
<proteinExistence type="predicted"/>
<dbReference type="Gene3D" id="3.40.50.150">
    <property type="entry name" value="Vaccinia Virus protein VP39"/>
    <property type="match status" value="1"/>
</dbReference>
<protein>
    <submittedName>
        <fullName evidence="3">O-Methyltransferase involved in polyketide biosynthesis</fullName>
    </submittedName>
</protein>
<dbReference type="PIRSF" id="PIRSF028177">
    <property type="entry name" value="Polyketide_synth_Omtfrase_TcmP"/>
    <property type="match status" value="1"/>
</dbReference>
<dbReference type="InterPro" id="IPR029063">
    <property type="entry name" value="SAM-dependent_MTases_sf"/>
</dbReference>
<gene>
    <name evidence="3" type="ORF">ERS852540_01778</name>
</gene>
<dbReference type="PANTHER" id="PTHR43619">
    <property type="entry name" value="S-ADENOSYL-L-METHIONINE-DEPENDENT METHYLTRANSFERASE YKTD-RELATED"/>
    <property type="match status" value="1"/>
</dbReference>
<dbReference type="GO" id="GO:0008168">
    <property type="term" value="F:methyltransferase activity"/>
    <property type="evidence" value="ECO:0007669"/>
    <property type="project" value="UniProtKB-KW"/>
</dbReference>
<evidence type="ECO:0000256" key="1">
    <source>
        <dbReference type="ARBA" id="ARBA00022603"/>
    </source>
</evidence>
<organism evidence="3 4">
    <name type="scientific">[Eubacterium] siraeum</name>
    <dbReference type="NCBI Taxonomy" id="39492"/>
    <lineage>
        <taxon>Bacteria</taxon>
        <taxon>Bacillati</taxon>
        <taxon>Bacillota</taxon>
        <taxon>Clostridia</taxon>
        <taxon>Eubacteriales</taxon>
        <taxon>Oscillospiraceae</taxon>
        <taxon>Oscillospiraceae incertae sedis</taxon>
    </lineage>
</organism>
<keyword evidence="1 3" id="KW-0489">Methyltransferase</keyword>
<dbReference type="GO" id="GO:0032259">
    <property type="term" value="P:methylation"/>
    <property type="evidence" value="ECO:0007669"/>
    <property type="project" value="UniProtKB-KW"/>
</dbReference>
<dbReference type="InterPro" id="IPR016874">
    <property type="entry name" value="TcmP-like"/>
</dbReference>
<sequence length="268" mass="30446">MEDKKINPLLTGSAETMLQSFYARAKYSRKKNAKFYDAKAIELVGKIDYDFSKAEKDSTMSNGVIARTIVFDELVKDFIKKNPDCTVVNIACGLDTRFYRMDNGRIIWYNVDLPETIELRDAIYHESGRVSTIGISATDPAWADKVTKRGKMLFIIEGLSMYLTSDENAQMLSIIRDKFDNATVLMECLAKKWVNKEHTEKSIQDTGAKFVFGADTFDDLGKAADGFRCIKNDDIIRGMSVIMPVLKPFRKLPFLKKIAQKILIFEKA</sequence>